<evidence type="ECO:0000313" key="2">
    <source>
        <dbReference type="Proteomes" id="UP000005239"/>
    </source>
</evidence>
<keyword evidence="2" id="KW-1185">Reference proteome</keyword>
<proteinExistence type="predicted"/>
<organism evidence="1 2">
    <name type="scientific">Pristionchus pacificus</name>
    <name type="common">Parasitic nematode worm</name>
    <dbReference type="NCBI Taxonomy" id="54126"/>
    <lineage>
        <taxon>Eukaryota</taxon>
        <taxon>Metazoa</taxon>
        <taxon>Ecdysozoa</taxon>
        <taxon>Nematoda</taxon>
        <taxon>Chromadorea</taxon>
        <taxon>Rhabditida</taxon>
        <taxon>Rhabditina</taxon>
        <taxon>Diplogasteromorpha</taxon>
        <taxon>Diplogasteroidea</taxon>
        <taxon>Neodiplogasteridae</taxon>
        <taxon>Pristionchus</taxon>
    </lineage>
</organism>
<reference evidence="2" key="1">
    <citation type="journal article" date="2008" name="Nat. Genet.">
        <title>The Pristionchus pacificus genome provides a unique perspective on nematode lifestyle and parasitism.</title>
        <authorList>
            <person name="Dieterich C."/>
            <person name="Clifton S.W."/>
            <person name="Schuster L.N."/>
            <person name="Chinwalla A."/>
            <person name="Delehaunty K."/>
            <person name="Dinkelacker I."/>
            <person name="Fulton L."/>
            <person name="Fulton R."/>
            <person name="Godfrey J."/>
            <person name="Minx P."/>
            <person name="Mitreva M."/>
            <person name="Roeseler W."/>
            <person name="Tian H."/>
            <person name="Witte H."/>
            <person name="Yang S.P."/>
            <person name="Wilson R.K."/>
            <person name="Sommer R.J."/>
        </authorList>
    </citation>
    <scope>NUCLEOTIDE SEQUENCE [LARGE SCALE GENOMIC DNA]</scope>
    <source>
        <strain evidence="2">PS312</strain>
    </source>
</reference>
<reference evidence="1" key="2">
    <citation type="submission" date="2022-06" db="UniProtKB">
        <authorList>
            <consortium name="EnsemblMetazoa"/>
        </authorList>
    </citation>
    <scope>IDENTIFICATION</scope>
    <source>
        <strain evidence="1">PS312</strain>
    </source>
</reference>
<dbReference type="AlphaFoldDB" id="A0A454XJS7"/>
<name>A0A454XJS7_PRIPA</name>
<dbReference type="EnsemblMetazoa" id="PPA20355.1">
    <property type="protein sequence ID" value="PPA20355.1"/>
    <property type="gene ID" value="WBGene00109909"/>
</dbReference>
<gene>
    <name evidence="1" type="primary">WBGene00109909</name>
</gene>
<sequence>MCIIQLLLNIICYKYCLSDDDLTEEYMSPVSPSSSKGHVVSDVELGHNYARTEEPKKSGDSDSITEMMCGRCELECKEPMPNPWSPGCYTECCGVCSAHYKFDNRKEYGTEFLELMMRLNRFYN</sequence>
<protein>
    <submittedName>
        <fullName evidence="1">Uncharacterized protein</fullName>
    </submittedName>
</protein>
<accession>A0A454XJS7</accession>
<accession>A0A8R1UFG8</accession>
<evidence type="ECO:0000313" key="1">
    <source>
        <dbReference type="EnsemblMetazoa" id="PPA20355.1"/>
    </source>
</evidence>
<dbReference type="Proteomes" id="UP000005239">
    <property type="component" value="Unassembled WGS sequence"/>
</dbReference>